<evidence type="ECO:0000313" key="7">
    <source>
        <dbReference type="Ensembl" id="ENSTNIP00000005529.1"/>
    </source>
</evidence>
<accession>H3CBA7</accession>
<evidence type="ECO:0000256" key="3">
    <source>
        <dbReference type="ARBA" id="ARBA00023136"/>
    </source>
</evidence>
<dbReference type="PANTHER" id="PTHR10969">
    <property type="entry name" value="MICROTUBULE-ASSOCIATED PROTEINS 1A/1B LIGHT CHAIN 3-RELATED"/>
    <property type="match status" value="1"/>
</dbReference>
<dbReference type="GO" id="GO:0006914">
    <property type="term" value="P:autophagy"/>
    <property type="evidence" value="ECO:0007669"/>
    <property type="project" value="UniProtKB-KW"/>
</dbReference>
<dbReference type="GO" id="GO:0016020">
    <property type="term" value="C:membrane"/>
    <property type="evidence" value="ECO:0007669"/>
    <property type="project" value="UniProtKB-SubCell"/>
</dbReference>
<evidence type="ECO:0000256" key="1">
    <source>
        <dbReference type="ARBA" id="ARBA00004370"/>
    </source>
</evidence>
<feature type="region of interest" description="Disordered" evidence="6">
    <location>
        <begin position="1"/>
        <end position="22"/>
    </location>
</feature>
<keyword evidence="8" id="KW-1185">Reference proteome</keyword>
<proteinExistence type="inferred from homology"/>
<comment type="subcellular location">
    <subcellularLocation>
        <location evidence="1">Membrane</location>
    </subcellularLocation>
</comment>
<organism evidence="7 8">
    <name type="scientific">Tetraodon nigroviridis</name>
    <name type="common">Spotted green pufferfish</name>
    <name type="synonym">Chelonodon nigroviridis</name>
    <dbReference type="NCBI Taxonomy" id="99883"/>
    <lineage>
        <taxon>Eukaryota</taxon>
        <taxon>Metazoa</taxon>
        <taxon>Chordata</taxon>
        <taxon>Craniata</taxon>
        <taxon>Vertebrata</taxon>
        <taxon>Euteleostomi</taxon>
        <taxon>Actinopterygii</taxon>
        <taxon>Neopterygii</taxon>
        <taxon>Teleostei</taxon>
        <taxon>Neoteleostei</taxon>
        <taxon>Acanthomorphata</taxon>
        <taxon>Eupercaria</taxon>
        <taxon>Tetraodontiformes</taxon>
        <taxon>Tetradontoidea</taxon>
        <taxon>Tetraodontidae</taxon>
        <taxon>Tetraodon</taxon>
    </lineage>
</organism>
<evidence type="ECO:0000313" key="8">
    <source>
        <dbReference type="Proteomes" id="UP000007303"/>
    </source>
</evidence>
<evidence type="ECO:0000256" key="2">
    <source>
        <dbReference type="ARBA" id="ARBA00007293"/>
    </source>
</evidence>
<keyword evidence="5" id="KW-0072">Autophagy</keyword>
<dbReference type="GeneTree" id="ENSGT00940000168096"/>
<dbReference type="InterPro" id="IPR004241">
    <property type="entry name" value="Atg8-like"/>
</dbReference>
<evidence type="ECO:0000256" key="6">
    <source>
        <dbReference type="SAM" id="MobiDB-lite"/>
    </source>
</evidence>
<dbReference type="Gene3D" id="3.10.20.90">
    <property type="entry name" value="Phosphatidylinositol 3-kinase Catalytic Subunit, Chain A, domain 1"/>
    <property type="match status" value="1"/>
</dbReference>
<dbReference type="Pfam" id="PF02991">
    <property type="entry name" value="ATG8"/>
    <property type="match status" value="1"/>
</dbReference>
<dbReference type="FunFam" id="3.10.20.90:FF:000396">
    <property type="entry name" value="GABARAPL2 isoform 2"/>
    <property type="match status" value="1"/>
</dbReference>
<dbReference type="InterPro" id="IPR029071">
    <property type="entry name" value="Ubiquitin-like_domsf"/>
</dbReference>
<name>H3CBA7_TETNG</name>
<reference evidence="7" key="3">
    <citation type="submission" date="2025-09" db="UniProtKB">
        <authorList>
            <consortium name="Ensembl"/>
        </authorList>
    </citation>
    <scope>IDENTIFICATION</scope>
</reference>
<keyword evidence="4" id="KW-0449">Lipoprotein</keyword>
<protein>
    <submittedName>
        <fullName evidence="7">Uncharacterized protein</fullName>
    </submittedName>
</protein>
<dbReference type="AlphaFoldDB" id="H3CBA7"/>
<dbReference type="Ensembl" id="ENSTNIT00000005676.1">
    <property type="protein sequence ID" value="ENSTNIP00000005529.1"/>
    <property type="gene ID" value="ENSTNIG00000002960.1"/>
</dbReference>
<dbReference type="InParanoid" id="H3CBA7"/>
<reference evidence="8" key="1">
    <citation type="journal article" date="2004" name="Nature">
        <title>Genome duplication in the teleost fish Tetraodon nigroviridis reveals the early vertebrate proto-karyotype.</title>
        <authorList>
            <person name="Jaillon O."/>
            <person name="Aury J.-M."/>
            <person name="Brunet F."/>
            <person name="Petit J.-L."/>
            <person name="Stange-Thomann N."/>
            <person name="Mauceli E."/>
            <person name="Bouneau L."/>
            <person name="Fischer C."/>
            <person name="Ozouf-Costaz C."/>
            <person name="Bernot A."/>
            <person name="Nicaud S."/>
            <person name="Jaffe D."/>
            <person name="Fisher S."/>
            <person name="Lutfalla G."/>
            <person name="Dossat C."/>
            <person name="Segurens B."/>
            <person name="Dasilva C."/>
            <person name="Salanoubat M."/>
            <person name="Levy M."/>
            <person name="Boudet N."/>
            <person name="Castellano S."/>
            <person name="Anthouard V."/>
            <person name="Jubin C."/>
            <person name="Castelli V."/>
            <person name="Katinka M."/>
            <person name="Vacherie B."/>
            <person name="Biemont C."/>
            <person name="Skalli Z."/>
            <person name="Cattolico L."/>
            <person name="Poulain J."/>
            <person name="De Berardinis V."/>
            <person name="Cruaud C."/>
            <person name="Duprat S."/>
            <person name="Brottier P."/>
            <person name="Coutanceau J.-P."/>
            <person name="Gouzy J."/>
            <person name="Parra G."/>
            <person name="Lardier G."/>
            <person name="Chapple C."/>
            <person name="McKernan K.J."/>
            <person name="McEwan P."/>
            <person name="Bosak S."/>
            <person name="Kellis M."/>
            <person name="Volff J.-N."/>
            <person name="Guigo R."/>
            <person name="Zody M.C."/>
            <person name="Mesirov J."/>
            <person name="Lindblad-Toh K."/>
            <person name="Birren B."/>
            <person name="Nusbaum C."/>
            <person name="Kahn D."/>
            <person name="Robinson-Rechavi M."/>
            <person name="Laudet V."/>
            <person name="Schachter V."/>
            <person name="Quetier F."/>
            <person name="Saurin W."/>
            <person name="Scarpelli C."/>
            <person name="Wincker P."/>
            <person name="Lander E.S."/>
            <person name="Weissenbach J."/>
            <person name="Roest Crollius H."/>
        </authorList>
    </citation>
    <scope>NUCLEOTIDE SEQUENCE [LARGE SCALE GENOMIC DNA]</scope>
</reference>
<dbReference type="STRING" id="99883.ENSTNIP00000005529"/>
<evidence type="ECO:0000256" key="4">
    <source>
        <dbReference type="ARBA" id="ARBA00023288"/>
    </source>
</evidence>
<keyword evidence="3" id="KW-0472">Membrane</keyword>
<dbReference type="HOGENOM" id="CLU_119276_0_3_1"/>
<dbReference type="SUPFAM" id="SSF54236">
    <property type="entry name" value="Ubiquitin-like"/>
    <property type="match status" value="1"/>
</dbReference>
<dbReference type="Proteomes" id="UP000007303">
    <property type="component" value="Unassembled WGS sequence"/>
</dbReference>
<reference evidence="7" key="2">
    <citation type="submission" date="2025-08" db="UniProtKB">
        <authorList>
            <consortium name="Ensembl"/>
        </authorList>
    </citation>
    <scope>IDENTIFICATION</scope>
</reference>
<sequence length="87" mass="10395">MKWMFQERHSFEERREESAKTRSKYPDRVPVIVEKVPKSQIMDVDKQKYLLPSDLSVGQFMFLIRKRIQLPPEKAVFLCVDKVLPQT</sequence>
<comment type="similarity">
    <text evidence="2 5">Belongs to the ATG8 family.</text>
</comment>
<evidence type="ECO:0000256" key="5">
    <source>
        <dbReference type="RuleBase" id="RU004384"/>
    </source>
</evidence>